<evidence type="ECO:0000256" key="3">
    <source>
        <dbReference type="ARBA" id="ARBA00022553"/>
    </source>
</evidence>
<evidence type="ECO:0000256" key="1">
    <source>
        <dbReference type="ARBA" id="ARBA00004167"/>
    </source>
</evidence>
<dbReference type="Proteomes" id="UP000820818">
    <property type="component" value="Linkage Group LG2"/>
</dbReference>
<keyword evidence="15" id="KW-0675">Receptor</keyword>
<proteinExistence type="predicted"/>
<evidence type="ECO:0000256" key="5">
    <source>
        <dbReference type="ARBA" id="ARBA00022692"/>
    </source>
</evidence>
<evidence type="ECO:0000256" key="17">
    <source>
        <dbReference type="ARBA" id="ARBA00023319"/>
    </source>
</evidence>
<gene>
    <name evidence="22" type="ORF">GHT06_010449</name>
</gene>
<dbReference type="FunFam" id="2.60.40.10:FF:000593">
    <property type="entry name" value="Fibroblast growth factor receptor-like 1"/>
    <property type="match status" value="1"/>
</dbReference>
<keyword evidence="4" id="KW-0808">Transferase</keyword>
<dbReference type="InterPro" id="IPR003598">
    <property type="entry name" value="Ig_sub2"/>
</dbReference>
<evidence type="ECO:0000256" key="19">
    <source>
        <dbReference type="SAM" id="Phobius"/>
    </source>
</evidence>
<evidence type="ECO:0000256" key="6">
    <source>
        <dbReference type="ARBA" id="ARBA00022729"/>
    </source>
</evidence>
<keyword evidence="16" id="KW-0325">Glycoprotein</keyword>
<comment type="caution">
    <text evidence="22">The sequence shown here is derived from an EMBL/GenBank/DDBJ whole genome shotgun (WGS) entry which is preliminary data.</text>
</comment>
<evidence type="ECO:0000256" key="8">
    <source>
        <dbReference type="ARBA" id="ARBA00022741"/>
    </source>
</evidence>
<evidence type="ECO:0000256" key="15">
    <source>
        <dbReference type="ARBA" id="ARBA00023170"/>
    </source>
</evidence>
<dbReference type="InterPro" id="IPR013783">
    <property type="entry name" value="Ig-like_fold"/>
</dbReference>
<keyword evidence="3" id="KW-0597">Phosphoprotein</keyword>
<dbReference type="FunFam" id="2.60.40.10:FF:000020">
    <property type="entry name" value="Fibroblast growth factor receptor"/>
    <property type="match status" value="1"/>
</dbReference>
<feature type="chain" id="PRO_5042269882" description="receptor protein-tyrosine kinase" evidence="20">
    <location>
        <begin position="25"/>
        <end position="697"/>
    </location>
</feature>
<keyword evidence="6 20" id="KW-0732">Signal</keyword>
<feature type="compositionally biased region" description="Pro residues" evidence="18">
    <location>
        <begin position="519"/>
        <end position="530"/>
    </location>
</feature>
<dbReference type="EC" id="2.7.10.1" evidence="2"/>
<sequence>MFSRAVDHLLLLLTLHVAATLSDAGLKGPPHISGSLTPRQTFRLGETVKLDCPIRGTPTPIVEWYKDGDSVTAGWERFKSTSHGLRIKEVILDDSGEYTCKGVNGFGSEQVTFEIVIVVMPWLLKKKRKNKRNTSGSCSVELYNVCEKNKKRKKEDLHGLFKVGSGVYTLHFKHERYSSFLLLHIYRLLLMFFFFPHSLGNVSLHPIMHERGGGGSLFDLRLLVDKLAAVARDGKEIRDDRRIGRWELQVSRLNADDSGTYSCRAVNPYGSINASFAVQVLDRTVRKPEFVGLYPQNVTIMEGSTARLQCRVISDTPLFLQWLKRLDRLSPYEAHRQAVGGMDYARPDADGVLQFEGWRYRVLRSSNPAYQADDGSYLDKLALENVHPAHSGVYICIATNEAGYQYREASVNVISGSSRPLGDVSSSSASGMGVGSGSDAATGGLPTVVVIALVVGAGVVLVLMCGITYYFKSERRIRARKEGVVGGGGVGHHQRHHPHQREIKDLSLTAPCLPRDHPPPPTQPPQPPESVPIHHRYQPPPPSCMPYSTPFMGTIQLQQQEMMRLHHGMSNGSGRQSGMRSCHSPLVGTATSSSGTAGSSSGGPLFLGGGNAANWSHVYRPPPCGRSGDHSNSYPYHHEATLMMVPPPPPSESEHAYASVHGVSNYEDVRPAAVPTSSLIRHPHELRNNRFQRIEMV</sequence>
<evidence type="ECO:0000256" key="10">
    <source>
        <dbReference type="ARBA" id="ARBA00022840"/>
    </source>
</evidence>
<evidence type="ECO:0000256" key="11">
    <source>
        <dbReference type="ARBA" id="ARBA00022989"/>
    </source>
</evidence>
<evidence type="ECO:0000256" key="4">
    <source>
        <dbReference type="ARBA" id="ARBA00022679"/>
    </source>
</evidence>
<comment type="subcellular location">
    <subcellularLocation>
        <location evidence="1">Membrane</location>
        <topology evidence="1">Single-pass membrane protein</topology>
    </subcellularLocation>
</comment>
<dbReference type="EMBL" id="WJBH02000002">
    <property type="protein sequence ID" value="KAI9562993.1"/>
    <property type="molecule type" value="Genomic_DNA"/>
</dbReference>
<evidence type="ECO:0000256" key="7">
    <source>
        <dbReference type="ARBA" id="ARBA00022737"/>
    </source>
</evidence>
<feature type="signal peptide" evidence="20">
    <location>
        <begin position="1"/>
        <end position="24"/>
    </location>
</feature>
<dbReference type="Pfam" id="PF07679">
    <property type="entry name" value="I-set"/>
    <property type="match status" value="1"/>
</dbReference>
<feature type="compositionally biased region" description="Polar residues" evidence="18">
    <location>
        <begin position="570"/>
        <end position="579"/>
    </location>
</feature>
<keyword evidence="8" id="KW-0547">Nucleotide-binding</keyword>
<feature type="domain" description="Ig-like" evidence="21">
    <location>
        <begin position="30"/>
        <end position="116"/>
    </location>
</feature>
<dbReference type="PANTHER" id="PTHR19890">
    <property type="entry name" value="FIBROBLAST GROWTH FACTOR RECEPTOR"/>
    <property type="match status" value="1"/>
</dbReference>
<organism evidence="22 23">
    <name type="scientific">Daphnia sinensis</name>
    <dbReference type="NCBI Taxonomy" id="1820382"/>
    <lineage>
        <taxon>Eukaryota</taxon>
        <taxon>Metazoa</taxon>
        <taxon>Ecdysozoa</taxon>
        <taxon>Arthropoda</taxon>
        <taxon>Crustacea</taxon>
        <taxon>Branchiopoda</taxon>
        <taxon>Diplostraca</taxon>
        <taxon>Cladocera</taxon>
        <taxon>Anomopoda</taxon>
        <taxon>Daphniidae</taxon>
        <taxon>Daphnia</taxon>
        <taxon>Daphnia similis group</taxon>
    </lineage>
</organism>
<dbReference type="GO" id="GO:0005524">
    <property type="term" value="F:ATP binding"/>
    <property type="evidence" value="ECO:0007669"/>
    <property type="project" value="UniProtKB-KW"/>
</dbReference>
<dbReference type="PANTHER" id="PTHR19890:SF10">
    <property type="entry name" value="FIBROBLAST GROWTH FACTOR RECEPTOR-LIKE 1"/>
    <property type="match status" value="1"/>
</dbReference>
<dbReference type="SMART" id="SM00409">
    <property type="entry name" value="IG"/>
    <property type="match status" value="3"/>
</dbReference>
<evidence type="ECO:0000256" key="18">
    <source>
        <dbReference type="SAM" id="MobiDB-lite"/>
    </source>
</evidence>
<dbReference type="SMART" id="SM00408">
    <property type="entry name" value="IGc2"/>
    <property type="match status" value="3"/>
</dbReference>
<dbReference type="Gene3D" id="2.60.40.10">
    <property type="entry name" value="Immunoglobulins"/>
    <property type="match status" value="3"/>
</dbReference>
<dbReference type="InterPro" id="IPR013098">
    <property type="entry name" value="Ig_I-set"/>
</dbReference>
<keyword evidence="13" id="KW-0829">Tyrosine-protein kinase</keyword>
<keyword evidence="7" id="KW-0677">Repeat</keyword>
<dbReference type="InterPro" id="IPR036179">
    <property type="entry name" value="Ig-like_dom_sf"/>
</dbReference>
<accession>A0AAD5PZ28</accession>
<evidence type="ECO:0000256" key="13">
    <source>
        <dbReference type="ARBA" id="ARBA00023137"/>
    </source>
</evidence>
<evidence type="ECO:0000313" key="22">
    <source>
        <dbReference type="EMBL" id="KAI9562993.1"/>
    </source>
</evidence>
<evidence type="ECO:0000259" key="21">
    <source>
        <dbReference type="PROSITE" id="PS50835"/>
    </source>
</evidence>
<feature type="region of interest" description="Disordered" evidence="18">
    <location>
        <begin position="510"/>
        <end position="542"/>
    </location>
</feature>
<feature type="compositionally biased region" description="Low complexity" evidence="18">
    <location>
        <begin position="588"/>
        <end position="600"/>
    </location>
</feature>
<evidence type="ECO:0000256" key="16">
    <source>
        <dbReference type="ARBA" id="ARBA00023180"/>
    </source>
</evidence>
<reference evidence="22 23" key="1">
    <citation type="submission" date="2022-05" db="EMBL/GenBank/DDBJ databases">
        <title>A multi-omics perspective on studying reproductive biology in Daphnia sinensis.</title>
        <authorList>
            <person name="Jia J."/>
        </authorList>
    </citation>
    <scope>NUCLEOTIDE SEQUENCE [LARGE SCALE GENOMIC DNA]</scope>
    <source>
        <strain evidence="22 23">WSL</strain>
    </source>
</reference>
<keyword evidence="5 19" id="KW-0812">Transmembrane</keyword>
<evidence type="ECO:0000256" key="12">
    <source>
        <dbReference type="ARBA" id="ARBA00023136"/>
    </source>
</evidence>
<keyword evidence="9" id="KW-0418">Kinase</keyword>
<dbReference type="InterPro" id="IPR007110">
    <property type="entry name" value="Ig-like_dom"/>
</dbReference>
<keyword evidence="14" id="KW-1015">Disulfide bond</keyword>
<dbReference type="InterPro" id="IPR052615">
    <property type="entry name" value="FGFRL"/>
</dbReference>
<keyword evidence="17" id="KW-0393">Immunoglobulin domain</keyword>
<name>A0AAD5PZ28_9CRUS</name>
<evidence type="ECO:0000313" key="23">
    <source>
        <dbReference type="Proteomes" id="UP000820818"/>
    </source>
</evidence>
<dbReference type="AlphaFoldDB" id="A0AAD5PZ28"/>
<feature type="domain" description="Ig-like" evidence="21">
    <location>
        <begin position="288"/>
        <end position="412"/>
    </location>
</feature>
<evidence type="ECO:0000256" key="2">
    <source>
        <dbReference type="ARBA" id="ARBA00011902"/>
    </source>
</evidence>
<protein>
    <recommendedName>
        <fullName evidence="2">receptor protein-tyrosine kinase</fullName>
        <ecNumber evidence="2">2.7.10.1</ecNumber>
    </recommendedName>
</protein>
<dbReference type="SUPFAM" id="SSF48726">
    <property type="entry name" value="Immunoglobulin"/>
    <property type="match status" value="3"/>
</dbReference>
<evidence type="ECO:0000256" key="20">
    <source>
        <dbReference type="SAM" id="SignalP"/>
    </source>
</evidence>
<feature type="transmembrane region" description="Helical" evidence="19">
    <location>
        <begin position="448"/>
        <end position="471"/>
    </location>
</feature>
<keyword evidence="11 19" id="KW-1133">Transmembrane helix</keyword>
<dbReference type="PROSITE" id="PS50835">
    <property type="entry name" value="IG_LIKE"/>
    <property type="match status" value="2"/>
</dbReference>
<keyword evidence="12 19" id="KW-0472">Membrane</keyword>
<evidence type="ECO:0000256" key="14">
    <source>
        <dbReference type="ARBA" id="ARBA00023157"/>
    </source>
</evidence>
<feature type="region of interest" description="Disordered" evidence="18">
    <location>
        <begin position="569"/>
        <end position="600"/>
    </location>
</feature>
<dbReference type="GO" id="GO:0016020">
    <property type="term" value="C:membrane"/>
    <property type="evidence" value="ECO:0007669"/>
    <property type="project" value="UniProtKB-SubCell"/>
</dbReference>
<keyword evidence="10" id="KW-0067">ATP-binding</keyword>
<keyword evidence="23" id="KW-1185">Reference proteome</keyword>
<dbReference type="InterPro" id="IPR003599">
    <property type="entry name" value="Ig_sub"/>
</dbReference>
<evidence type="ECO:0000256" key="9">
    <source>
        <dbReference type="ARBA" id="ARBA00022777"/>
    </source>
</evidence>
<dbReference type="GO" id="GO:0004714">
    <property type="term" value="F:transmembrane receptor protein tyrosine kinase activity"/>
    <property type="evidence" value="ECO:0007669"/>
    <property type="project" value="UniProtKB-EC"/>
</dbReference>